<protein>
    <recommendedName>
        <fullName evidence="2">BTB domain-containing protein</fullName>
    </recommendedName>
</protein>
<feature type="region of interest" description="Disordered" evidence="1">
    <location>
        <begin position="1"/>
        <end position="24"/>
    </location>
</feature>
<dbReference type="InterPro" id="IPR000210">
    <property type="entry name" value="BTB/POZ_dom"/>
</dbReference>
<feature type="domain" description="BTB" evidence="2">
    <location>
        <begin position="33"/>
        <end position="92"/>
    </location>
</feature>
<dbReference type="InterPro" id="IPR011333">
    <property type="entry name" value="SKP1/BTB/POZ_sf"/>
</dbReference>
<sequence>MSDTRTPSAKRKRSETVIDEGPTTRSHIWMPHGDIILQAESTQFRVHRDILAKESDALRDMFSSLPSTTDKMVVKMPGDSAKDWELFLGVLYEPFKDQEMRPFDEIAAMLRLGSKHGISAAEANAVQRIQYEYPDKLDAWIEATGRDFTKIEHHNGVELDVLALAHEFGFSSFPIIAYNCLDIYSLDSIFLGMIERPDGSRVTLPPHLESFLVAGFAQIMRFQHKSYSWLTDDKVIPCHSCKGPDNCAGARDKLHAFLAWNQSADAPGCFALDVWTEEWSLDFCDGCAKAGKKAFDSTRTKAWEALPGFFGIRRLDDTE</sequence>
<dbReference type="Proteomes" id="UP001221142">
    <property type="component" value="Unassembled WGS sequence"/>
</dbReference>
<dbReference type="Gene3D" id="3.30.710.10">
    <property type="entry name" value="Potassium Channel Kv1.1, Chain A"/>
    <property type="match status" value="1"/>
</dbReference>
<evidence type="ECO:0000259" key="2">
    <source>
        <dbReference type="PROSITE" id="PS50097"/>
    </source>
</evidence>
<keyword evidence="4" id="KW-1185">Reference proteome</keyword>
<dbReference type="CDD" id="cd18186">
    <property type="entry name" value="BTB_POZ_ZBTB_KLHL-like"/>
    <property type="match status" value="1"/>
</dbReference>
<evidence type="ECO:0000313" key="4">
    <source>
        <dbReference type="Proteomes" id="UP001221142"/>
    </source>
</evidence>
<dbReference type="Pfam" id="PF00651">
    <property type="entry name" value="BTB"/>
    <property type="match status" value="1"/>
</dbReference>
<gene>
    <name evidence="3" type="ORF">FB45DRAFT_1056570</name>
</gene>
<comment type="caution">
    <text evidence="3">The sequence shown here is derived from an EMBL/GenBank/DDBJ whole genome shotgun (WGS) entry which is preliminary data.</text>
</comment>
<dbReference type="EMBL" id="JARKIF010000007">
    <property type="protein sequence ID" value="KAJ7634557.1"/>
    <property type="molecule type" value="Genomic_DNA"/>
</dbReference>
<dbReference type="PROSITE" id="PS50097">
    <property type="entry name" value="BTB"/>
    <property type="match status" value="1"/>
</dbReference>
<reference evidence="3" key="1">
    <citation type="submission" date="2023-03" db="EMBL/GenBank/DDBJ databases">
        <title>Massive genome expansion in bonnet fungi (Mycena s.s.) driven by repeated elements and novel gene families across ecological guilds.</title>
        <authorList>
            <consortium name="Lawrence Berkeley National Laboratory"/>
            <person name="Harder C.B."/>
            <person name="Miyauchi S."/>
            <person name="Viragh M."/>
            <person name="Kuo A."/>
            <person name="Thoen E."/>
            <person name="Andreopoulos B."/>
            <person name="Lu D."/>
            <person name="Skrede I."/>
            <person name="Drula E."/>
            <person name="Henrissat B."/>
            <person name="Morin E."/>
            <person name="Kohler A."/>
            <person name="Barry K."/>
            <person name="LaButti K."/>
            <person name="Morin E."/>
            <person name="Salamov A."/>
            <person name="Lipzen A."/>
            <person name="Mereny Z."/>
            <person name="Hegedus B."/>
            <person name="Baldrian P."/>
            <person name="Stursova M."/>
            <person name="Weitz H."/>
            <person name="Taylor A."/>
            <person name="Grigoriev I.V."/>
            <person name="Nagy L.G."/>
            <person name="Martin F."/>
            <person name="Kauserud H."/>
        </authorList>
    </citation>
    <scope>NUCLEOTIDE SEQUENCE</scope>
    <source>
        <strain evidence="3">9284</strain>
    </source>
</reference>
<dbReference type="SMART" id="SM00225">
    <property type="entry name" value="BTB"/>
    <property type="match status" value="1"/>
</dbReference>
<dbReference type="SUPFAM" id="SSF54695">
    <property type="entry name" value="POZ domain"/>
    <property type="match status" value="1"/>
</dbReference>
<evidence type="ECO:0000313" key="3">
    <source>
        <dbReference type="EMBL" id="KAJ7634557.1"/>
    </source>
</evidence>
<evidence type="ECO:0000256" key="1">
    <source>
        <dbReference type="SAM" id="MobiDB-lite"/>
    </source>
</evidence>
<organism evidence="3 4">
    <name type="scientific">Roridomyces roridus</name>
    <dbReference type="NCBI Taxonomy" id="1738132"/>
    <lineage>
        <taxon>Eukaryota</taxon>
        <taxon>Fungi</taxon>
        <taxon>Dikarya</taxon>
        <taxon>Basidiomycota</taxon>
        <taxon>Agaricomycotina</taxon>
        <taxon>Agaricomycetes</taxon>
        <taxon>Agaricomycetidae</taxon>
        <taxon>Agaricales</taxon>
        <taxon>Marasmiineae</taxon>
        <taxon>Mycenaceae</taxon>
        <taxon>Roridomyces</taxon>
    </lineage>
</organism>
<accession>A0AAD7BZ11</accession>
<dbReference type="AlphaFoldDB" id="A0AAD7BZ11"/>
<name>A0AAD7BZ11_9AGAR</name>
<proteinExistence type="predicted"/>